<evidence type="ECO:0000313" key="2">
    <source>
        <dbReference type="EMBL" id="MDR7377064.1"/>
    </source>
</evidence>
<keyword evidence="1" id="KW-0472">Membrane</keyword>
<protein>
    <recommendedName>
        <fullName evidence="4">DUF2964 domain-containing protein</fullName>
    </recommendedName>
</protein>
<evidence type="ECO:0000313" key="3">
    <source>
        <dbReference type="Proteomes" id="UP001180487"/>
    </source>
</evidence>
<sequence>MLTPKTISRLENAVWILLYGGLLSLVLGLFTRRVDDDLGLSLVIGGGVAAALGAVLVYVRSRVRPNNE</sequence>
<comment type="caution">
    <text evidence="2">The sequence shown here is derived from an EMBL/GenBank/DDBJ whole genome shotgun (WGS) entry which is preliminary data.</text>
</comment>
<keyword evidence="1" id="KW-0812">Transmembrane</keyword>
<evidence type="ECO:0008006" key="4">
    <source>
        <dbReference type="Google" id="ProtNLM"/>
    </source>
</evidence>
<feature type="transmembrane region" description="Helical" evidence="1">
    <location>
        <begin position="12"/>
        <end position="32"/>
    </location>
</feature>
<evidence type="ECO:0000256" key="1">
    <source>
        <dbReference type="SAM" id="Phobius"/>
    </source>
</evidence>
<dbReference type="EMBL" id="JAVDXT010000001">
    <property type="protein sequence ID" value="MDR7377064.1"/>
    <property type="molecule type" value="Genomic_DNA"/>
</dbReference>
<keyword evidence="1" id="KW-1133">Transmembrane helix</keyword>
<accession>A0ABU2C6V1</accession>
<name>A0ABU2C6V1_9BURK</name>
<dbReference type="Proteomes" id="UP001180487">
    <property type="component" value="Unassembled WGS sequence"/>
</dbReference>
<gene>
    <name evidence="2" type="ORF">J2X19_001722</name>
</gene>
<proteinExistence type="predicted"/>
<keyword evidence="3" id="KW-1185">Reference proteome</keyword>
<dbReference type="RefSeq" id="WP_116607896.1">
    <property type="nucleotide sequence ID" value="NZ_JAVDXT010000001.1"/>
</dbReference>
<organism evidence="2 3">
    <name type="scientific">Rhodoferax ferrireducens</name>
    <dbReference type="NCBI Taxonomy" id="192843"/>
    <lineage>
        <taxon>Bacteria</taxon>
        <taxon>Pseudomonadati</taxon>
        <taxon>Pseudomonadota</taxon>
        <taxon>Betaproteobacteria</taxon>
        <taxon>Burkholderiales</taxon>
        <taxon>Comamonadaceae</taxon>
        <taxon>Rhodoferax</taxon>
    </lineage>
</organism>
<reference evidence="2 3" key="1">
    <citation type="submission" date="2023-07" db="EMBL/GenBank/DDBJ databases">
        <title>Sorghum-associated microbial communities from plants grown in Nebraska, USA.</title>
        <authorList>
            <person name="Schachtman D."/>
        </authorList>
    </citation>
    <scope>NUCLEOTIDE SEQUENCE [LARGE SCALE GENOMIC DNA]</scope>
    <source>
        <strain evidence="2 3">BE313</strain>
    </source>
</reference>
<feature type="transmembrane region" description="Helical" evidence="1">
    <location>
        <begin position="38"/>
        <end position="59"/>
    </location>
</feature>